<dbReference type="PROSITE" id="PS51745">
    <property type="entry name" value="PB1"/>
    <property type="match status" value="1"/>
</dbReference>
<dbReference type="AlphaFoldDB" id="A0A8X7VWE2"/>
<dbReference type="Proteomes" id="UP000886595">
    <property type="component" value="Unassembled WGS sequence"/>
</dbReference>
<keyword evidence="12" id="KW-1185">Reference proteome</keyword>
<dbReference type="FunFam" id="3.10.20.90:FF:000078">
    <property type="entry name" value="Auxin-responsive protein"/>
    <property type="match status" value="1"/>
</dbReference>
<evidence type="ECO:0000256" key="7">
    <source>
        <dbReference type="ARBA" id="ARBA00023294"/>
    </source>
</evidence>
<dbReference type="SUPFAM" id="SSF54277">
    <property type="entry name" value="CAD &amp; PB1 domains"/>
    <property type="match status" value="1"/>
</dbReference>
<dbReference type="GO" id="GO:0009734">
    <property type="term" value="P:auxin-activated signaling pathway"/>
    <property type="evidence" value="ECO:0007669"/>
    <property type="project" value="UniProtKB-UniRule"/>
</dbReference>
<comment type="subcellular location">
    <subcellularLocation>
        <location evidence="1 8">Nucleus</location>
    </subcellularLocation>
</comment>
<keyword evidence="7 8" id="KW-0927">Auxin signaling pathway</keyword>
<dbReference type="PANTHER" id="PTHR31734">
    <property type="entry name" value="AUXIN-RESPONSIVE PROTEIN IAA17"/>
    <property type="match status" value="1"/>
</dbReference>
<dbReference type="PANTHER" id="PTHR31734:SF157">
    <property type="entry name" value="AUXIN-RESPONSIVE PROTEIN IAA27"/>
    <property type="match status" value="1"/>
</dbReference>
<dbReference type="EMBL" id="JAAMPC010000003">
    <property type="protein sequence ID" value="KAG2319383.1"/>
    <property type="molecule type" value="Genomic_DNA"/>
</dbReference>
<protein>
    <recommendedName>
        <fullName evidence="8">Auxin-responsive protein</fullName>
    </recommendedName>
</protein>
<evidence type="ECO:0000256" key="1">
    <source>
        <dbReference type="ARBA" id="ARBA00004123"/>
    </source>
</evidence>
<keyword evidence="6 8" id="KW-0539">Nucleus</keyword>
<feature type="domain" description="PB1" evidence="10">
    <location>
        <begin position="145"/>
        <end position="247"/>
    </location>
</feature>
<keyword evidence="3 8" id="KW-0678">Repressor</keyword>
<evidence type="ECO:0000256" key="9">
    <source>
        <dbReference type="SAM" id="MobiDB-lite"/>
    </source>
</evidence>
<evidence type="ECO:0000259" key="10">
    <source>
        <dbReference type="PROSITE" id="PS51745"/>
    </source>
</evidence>
<evidence type="ECO:0000256" key="5">
    <source>
        <dbReference type="ARBA" id="ARBA00023163"/>
    </source>
</evidence>
<evidence type="ECO:0000256" key="4">
    <source>
        <dbReference type="ARBA" id="ARBA00023015"/>
    </source>
</evidence>
<dbReference type="Pfam" id="PF02309">
    <property type="entry name" value="AUX_IAA"/>
    <property type="match status" value="1"/>
</dbReference>
<dbReference type="GO" id="GO:0005634">
    <property type="term" value="C:nucleus"/>
    <property type="evidence" value="ECO:0007669"/>
    <property type="project" value="UniProtKB-SubCell"/>
</dbReference>
<feature type="region of interest" description="Disordered" evidence="9">
    <location>
        <begin position="67"/>
        <end position="102"/>
    </location>
</feature>
<accession>A0A8X7VWE2</accession>
<comment type="similarity">
    <text evidence="2 8">Belongs to the Aux/IAA family.</text>
</comment>
<gene>
    <name evidence="11" type="ORF">Bca52824_012596</name>
</gene>
<dbReference type="InterPro" id="IPR053793">
    <property type="entry name" value="PB1-like"/>
</dbReference>
<evidence type="ECO:0000313" key="12">
    <source>
        <dbReference type="Proteomes" id="UP000886595"/>
    </source>
</evidence>
<comment type="caution">
    <text evidence="11">The sequence shown here is derived from an EMBL/GenBank/DDBJ whole genome shotgun (WGS) entry which is preliminary data.</text>
</comment>
<proteinExistence type="inferred from homology"/>
<comment type="function">
    <text evidence="8">Aux/IAA proteins are short-lived transcriptional factors that function as repressors of early auxin response genes at low auxin concentrations.</text>
</comment>
<keyword evidence="5 8" id="KW-0804">Transcription</keyword>
<organism evidence="11 12">
    <name type="scientific">Brassica carinata</name>
    <name type="common">Ethiopian mustard</name>
    <name type="synonym">Abyssinian cabbage</name>
    <dbReference type="NCBI Taxonomy" id="52824"/>
    <lineage>
        <taxon>Eukaryota</taxon>
        <taxon>Viridiplantae</taxon>
        <taxon>Streptophyta</taxon>
        <taxon>Embryophyta</taxon>
        <taxon>Tracheophyta</taxon>
        <taxon>Spermatophyta</taxon>
        <taxon>Magnoliopsida</taxon>
        <taxon>eudicotyledons</taxon>
        <taxon>Gunneridae</taxon>
        <taxon>Pentapetalae</taxon>
        <taxon>rosids</taxon>
        <taxon>malvids</taxon>
        <taxon>Brassicales</taxon>
        <taxon>Brassicaceae</taxon>
        <taxon>Brassiceae</taxon>
        <taxon>Brassica</taxon>
    </lineage>
</organism>
<dbReference type="InterPro" id="IPR003311">
    <property type="entry name" value="AUX_IAA"/>
</dbReference>
<keyword evidence="4 8" id="KW-0805">Transcription regulation</keyword>
<evidence type="ECO:0000256" key="8">
    <source>
        <dbReference type="RuleBase" id="RU004549"/>
    </source>
</evidence>
<dbReference type="OrthoDB" id="7848332at2759"/>
<dbReference type="GO" id="GO:0006355">
    <property type="term" value="P:regulation of DNA-templated transcription"/>
    <property type="evidence" value="ECO:0007669"/>
    <property type="project" value="InterPro"/>
</dbReference>
<feature type="compositionally biased region" description="Basic and acidic residues" evidence="9">
    <location>
        <begin position="79"/>
        <end position="93"/>
    </location>
</feature>
<evidence type="ECO:0000256" key="2">
    <source>
        <dbReference type="ARBA" id="ARBA00006728"/>
    </source>
</evidence>
<name>A0A8X7VWE2_BRACI</name>
<sequence length="248" mass="27253">MSDKNKTSDDALNFKATELRLGLPGSESPERVDQRFLTLKNLCPVSGAKRVFSNAINGSNKWVFSPGSTTDVNSGSVPVKDHKPGVSVKEKKSSAAAPASKAQVVGWPPIRSFRKNTMASSQSQKQGGNTNPETEEKAKSGPETCLYVKVSMEGAPYLRKIDLKTYKSYVELSSALEKMFSCFTIGPFGSHRRCGRDGLNESRLTNLLSGSVYVVTYEDKDSDWMLVGDVPWEMFICSCKKLRIMKSS</sequence>
<feature type="compositionally biased region" description="Polar residues" evidence="9">
    <location>
        <begin position="67"/>
        <end position="76"/>
    </location>
</feature>
<reference evidence="11 12" key="1">
    <citation type="submission" date="2020-02" db="EMBL/GenBank/DDBJ databases">
        <authorList>
            <person name="Ma Q."/>
            <person name="Huang Y."/>
            <person name="Song X."/>
            <person name="Pei D."/>
        </authorList>
    </citation>
    <scope>NUCLEOTIDE SEQUENCE [LARGE SCALE GENOMIC DNA]</scope>
    <source>
        <strain evidence="11">Sxm20200214</strain>
        <tissue evidence="11">Leaf</tissue>
    </source>
</reference>
<evidence type="ECO:0000313" key="11">
    <source>
        <dbReference type="EMBL" id="KAG2319383.1"/>
    </source>
</evidence>
<comment type="subunit">
    <text evidence="8">Homodimers and heterodimers.</text>
</comment>
<feature type="region of interest" description="Disordered" evidence="9">
    <location>
        <begin position="115"/>
        <end position="140"/>
    </location>
</feature>
<evidence type="ECO:0000256" key="6">
    <source>
        <dbReference type="ARBA" id="ARBA00023242"/>
    </source>
</evidence>
<dbReference type="Gene3D" id="3.10.20.90">
    <property type="entry name" value="Phosphatidylinositol 3-kinase Catalytic Subunit, Chain A, domain 1"/>
    <property type="match status" value="1"/>
</dbReference>
<dbReference type="InterPro" id="IPR033389">
    <property type="entry name" value="AUX/IAA_dom"/>
</dbReference>
<evidence type="ECO:0000256" key="3">
    <source>
        <dbReference type="ARBA" id="ARBA00022491"/>
    </source>
</evidence>
<feature type="compositionally biased region" description="Polar residues" evidence="9">
    <location>
        <begin position="115"/>
        <end position="132"/>
    </location>
</feature>